<organism evidence="2 3">
    <name type="scientific">Tritrichomonas foetus</name>
    <dbReference type="NCBI Taxonomy" id="1144522"/>
    <lineage>
        <taxon>Eukaryota</taxon>
        <taxon>Metamonada</taxon>
        <taxon>Parabasalia</taxon>
        <taxon>Tritrichomonadida</taxon>
        <taxon>Tritrichomonadidae</taxon>
        <taxon>Tritrichomonas</taxon>
    </lineage>
</organism>
<dbReference type="PANTHER" id="PTHR24159:SF5">
    <property type="entry name" value="ANK_REP_REGION DOMAIN-CONTAINING PROTEIN"/>
    <property type="match status" value="1"/>
</dbReference>
<comment type="caution">
    <text evidence="2">The sequence shown here is derived from an EMBL/GenBank/DDBJ whole genome shotgun (WGS) entry which is preliminary data.</text>
</comment>
<evidence type="ECO:0000259" key="1">
    <source>
        <dbReference type="Pfam" id="PF11929"/>
    </source>
</evidence>
<sequence>MAFFIRSFIKEDDVSKLQSYIVSHNVNFNMDSFCEDWPTYSLMTTSPQLIHYSAQCGSIMCFKFLLINGATLQEKFYCHHYCIGNPQLDCLHYAIAGQNIEIIRLVMQHNLHFDESHLKIAIELHNISLFDWIYDSIAQEITEQTIICCFNHLFFPSLVLSIICCFNNFFLYGLKKSFEIDWLRALEISCMNGFTRFSTILLNNKIDSIEYSLFRAFRNSIASCDLLIVKRLYKISFLEISEKIKSDLYSPLLDAIIYLNIPIIKYFLSLEEIGINNDGSGSYAYIQTPLIEAAKSNHTEIIKMLLERSDIDINKHASNRITNCFPFIIIVYNNNKELIDIFLQHPQFKLNKTELDEIMKYKDIDGKIRKKILDFYKHSKEV</sequence>
<reference evidence="2" key="1">
    <citation type="submission" date="2016-10" db="EMBL/GenBank/DDBJ databases">
        <authorList>
            <person name="Benchimol M."/>
            <person name="Almeida L.G."/>
            <person name="Vasconcelos A.T."/>
            <person name="Perreira-Neves A."/>
            <person name="Rosa I.A."/>
            <person name="Tasca T."/>
            <person name="Bogo M.R."/>
            <person name="de Souza W."/>
        </authorList>
    </citation>
    <scope>NUCLEOTIDE SEQUENCE [LARGE SCALE GENOMIC DNA]</scope>
    <source>
        <strain evidence="2">K</strain>
    </source>
</reference>
<gene>
    <name evidence="2" type="ORF">TRFO_40176</name>
</gene>
<dbReference type="InterPro" id="IPR036770">
    <property type="entry name" value="Ankyrin_rpt-contain_sf"/>
</dbReference>
<dbReference type="InterPro" id="IPR020683">
    <property type="entry name" value="DUF3447"/>
</dbReference>
<feature type="domain" description="DUF3447" evidence="1">
    <location>
        <begin position="89"/>
        <end position="151"/>
    </location>
</feature>
<dbReference type="VEuPathDB" id="TrichDB:TRFO_40176"/>
<keyword evidence="3" id="KW-1185">Reference proteome</keyword>
<dbReference type="Pfam" id="PF12796">
    <property type="entry name" value="Ank_2"/>
    <property type="match status" value="1"/>
</dbReference>
<dbReference type="Gene3D" id="1.25.40.20">
    <property type="entry name" value="Ankyrin repeat-containing domain"/>
    <property type="match status" value="2"/>
</dbReference>
<dbReference type="InterPro" id="IPR002110">
    <property type="entry name" value="Ankyrin_rpt"/>
</dbReference>
<dbReference type="PANTHER" id="PTHR24159">
    <property type="match status" value="1"/>
</dbReference>
<accession>A0A1J4J266</accession>
<dbReference type="RefSeq" id="XP_068346703.1">
    <property type="nucleotide sequence ID" value="XM_068513046.1"/>
</dbReference>
<proteinExistence type="predicted"/>
<dbReference type="GeneID" id="94847750"/>
<dbReference type="AlphaFoldDB" id="A0A1J4J266"/>
<name>A0A1J4J266_9EUKA</name>
<protein>
    <recommendedName>
        <fullName evidence="1">DUF3447 domain-containing protein</fullName>
    </recommendedName>
</protein>
<dbReference type="Pfam" id="PF11929">
    <property type="entry name" value="DUF3447"/>
    <property type="match status" value="1"/>
</dbReference>
<dbReference type="SMART" id="SM00248">
    <property type="entry name" value="ANK"/>
    <property type="match status" value="5"/>
</dbReference>
<dbReference type="Proteomes" id="UP000179807">
    <property type="component" value="Unassembled WGS sequence"/>
</dbReference>
<dbReference type="OrthoDB" id="341259at2759"/>
<evidence type="ECO:0000313" key="2">
    <source>
        <dbReference type="EMBL" id="OHS93566.1"/>
    </source>
</evidence>
<evidence type="ECO:0000313" key="3">
    <source>
        <dbReference type="Proteomes" id="UP000179807"/>
    </source>
</evidence>
<dbReference type="EMBL" id="MLAK01001390">
    <property type="protein sequence ID" value="OHS93566.1"/>
    <property type="molecule type" value="Genomic_DNA"/>
</dbReference>
<dbReference type="SUPFAM" id="SSF48403">
    <property type="entry name" value="Ankyrin repeat"/>
    <property type="match status" value="1"/>
</dbReference>